<evidence type="ECO:0000313" key="1">
    <source>
        <dbReference type="EMBL" id="KZC13974.1"/>
    </source>
</evidence>
<name>A0A154PRJ9_DUFNO</name>
<dbReference type="EMBL" id="KQ435028">
    <property type="protein sequence ID" value="KZC13974.1"/>
    <property type="molecule type" value="Genomic_DNA"/>
</dbReference>
<sequence>MWSAGHFARRRGPHHHSVHTPLLACAAMRSWGKRYVRVGISGASEVGTVRACTHAFLPLYCRTSYGMEEGHPLG</sequence>
<evidence type="ECO:0000313" key="2">
    <source>
        <dbReference type="Proteomes" id="UP000076502"/>
    </source>
</evidence>
<reference evidence="1 2" key="1">
    <citation type="submission" date="2015-07" db="EMBL/GenBank/DDBJ databases">
        <title>The genome of Dufourea novaeangliae.</title>
        <authorList>
            <person name="Pan H."/>
            <person name="Kapheim K."/>
        </authorList>
    </citation>
    <scope>NUCLEOTIDE SEQUENCE [LARGE SCALE GENOMIC DNA]</scope>
    <source>
        <strain evidence="1">0120121106</strain>
        <tissue evidence="1">Whole body</tissue>
    </source>
</reference>
<keyword evidence="2" id="KW-1185">Reference proteome</keyword>
<dbReference type="Proteomes" id="UP000076502">
    <property type="component" value="Unassembled WGS sequence"/>
</dbReference>
<accession>A0A154PRJ9</accession>
<protein>
    <submittedName>
        <fullName evidence="1">Uncharacterized protein</fullName>
    </submittedName>
</protein>
<gene>
    <name evidence="1" type="ORF">WN55_06505</name>
</gene>
<organism evidence="1 2">
    <name type="scientific">Dufourea novaeangliae</name>
    <name type="common">Sweat bee</name>
    <dbReference type="NCBI Taxonomy" id="178035"/>
    <lineage>
        <taxon>Eukaryota</taxon>
        <taxon>Metazoa</taxon>
        <taxon>Ecdysozoa</taxon>
        <taxon>Arthropoda</taxon>
        <taxon>Hexapoda</taxon>
        <taxon>Insecta</taxon>
        <taxon>Pterygota</taxon>
        <taxon>Neoptera</taxon>
        <taxon>Endopterygota</taxon>
        <taxon>Hymenoptera</taxon>
        <taxon>Apocrita</taxon>
        <taxon>Aculeata</taxon>
        <taxon>Apoidea</taxon>
        <taxon>Anthophila</taxon>
        <taxon>Halictidae</taxon>
        <taxon>Rophitinae</taxon>
        <taxon>Dufourea</taxon>
    </lineage>
</organism>
<proteinExistence type="predicted"/>
<dbReference type="AlphaFoldDB" id="A0A154PRJ9"/>